<dbReference type="InterPro" id="IPR003781">
    <property type="entry name" value="CoA-bd"/>
</dbReference>
<evidence type="ECO:0000259" key="1">
    <source>
        <dbReference type="Pfam" id="PF13380"/>
    </source>
</evidence>
<reference evidence="2 3" key="1">
    <citation type="submission" date="2016-11" db="EMBL/GenBank/DDBJ databases">
        <authorList>
            <person name="Jaros S."/>
            <person name="Januszkiewicz K."/>
            <person name="Wedrychowicz H."/>
        </authorList>
    </citation>
    <scope>NUCLEOTIDE SEQUENCE [LARGE SCALE GENOMIC DNA]</scope>
    <source>
        <strain evidence="2 3">DSM 24574</strain>
    </source>
</reference>
<accession>A0A1M5VIK2</accession>
<sequence length="122" mass="13787">MSKKTVIIGATPNQGRYAYLAAGMLTEYDHEIVPIGIKTGELFNKPILDLRAKPKVEGVDTVTLYIGPRHQPEWYDYILSLKPKRIIFNPGTENEEFELRAEAEGVEALQACTLVLLRSHQF</sequence>
<dbReference type="STRING" id="947013.SAMN04488109_5132"/>
<dbReference type="InterPro" id="IPR036291">
    <property type="entry name" value="NAD(P)-bd_dom_sf"/>
</dbReference>
<dbReference type="OrthoDB" id="708726at2"/>
<dbReference type="Proteomes" id="UP000184212">
    <property type="component" value="Unassembled WGS sequence"/>
</dbReference>
<proteinExistence type="predicted"/>
<gene>
    <name evidence="2" type="ORF">SAMN04488109_5132</name>
</gene>
<dbReference type="SUPFAM" id="SSF51735">
    <property type="entry name" value="NAD(P)-binding Rossmann-fold domains"/>
    <property type="match status" value="1"/>
</dbReference>
<keyword evidence="3" id="KW-1185">Reference proteome</keyword>
<feature type="domain" description="CoA-binding" evidence="1">
    <location>
        <begin position="3"/>
        <end position="117"/>
    </location>
</feature>
<evidence type="ECO:0000313" key="3">
    <source>
        <dbReference type="Proteomes" id="UP000184212"/>
    </source>
</evidence>
<evidence type="ECO:0000313" key="2">
    <source>
        <dbReference type="EMBL" id="SHH75025.1"/>
    </source>
</evidence>
<dbReference type="AlphaFoldDB" id="A0A1M5VIK2"/>
<dbReference type="Gene3D" id="3.40.50.720">
    <property type="entry name" value="NAD(P)-binding Rossmann-like Domain"/>
    <property type="match status" value="1"/>
</dbReference>
<protein>
    <recommendedName>
        <fullName evidence="1">CoA-binding domain-containing protein</fullName>
    </recommendedName>
</protein>
<dbReference type="EMBL" id="FQWQ01000004">
    <property type="protein sequence ID" value="SHH75025.1"/>
    <property type="molecule type" value="Genomic_DNA"/>
</dbReference>
<name>A0A1M5VIK2_9BACT</name>
<dbReference type="RefSeq" id="WP_073140202.1">
    <property type="nucleotide sequence ID" value="NZ_FQWQ01000004.1"/>
</dbReference>
<organism evidence="2 3">
    <name type="scientific">Chryseolinea serpens</name>
    <dbReference type="NCBI Taxonomy" id="947013"/>
    <lineage>
        <taxon>Bacteria</taxon>
        <taxon>Pseudomonadati</taxon>
        <taxon>Bacteroidota</taxon>
        <taxon>Cytophagia</taxon>
        <taxon>Cytophagales</taxon>
        <taxon>Fulvivirgaceae</taxon>
        <taxon>Chryseolinea</taxon>
    </lineage>
</organism>
<dbReference type="Pfam" id="PF13380">
    <property type="entry name" value="CoA_binding_2"/>
    <property type="match status" value="1"/>
</dbReference>